<dbReference type="GO" id="GO:0006098">
    <property type="term" value="P:pentose-phosphate shunt"/>
    <property type="evidence" value="ECO:0007669"/>
    <property type="project" value="InterPro"/>
</dbReference>
<evidence type="ECO:0000256" key="2">
    <source>
        <dbReference type="ARBA" id="ARBA00001936"/>
    </source>
</evidence>
<dbReference type="EMBL" id="CAFBPX010000161">
    <property type="protein sequence ID" value="CAB5036228.1"/>
    <property type="molecule type" value="Genomic_DNA"/>
</dbReference>
<comment type="catalytic activity">
    <reaction evidence="1">
        <text>D-ribulose 5-phosphate = D-xylulose 5-phosphate</text>
        <dbReference type="Rhea" id="RHEA:13677"/>
        <dbReference type="ChEBI" id="CHEBI:57737"/>
        <dbReference type="ChEBI" id="CHEBI:58121"/>
        <dbReference type="EC" id="5.1.3.1"/>
    </reaction>
</comment>
<evidence type="ECO:0000313" key="10">
    <source>
        <dbReference type="EMBL" id="CAB4339423.1"/>
    </source>
</evidence>
<evidence type="ECO:0000256" key="4">
    <source>
        <dbReference type="ARBA" id="ARBA00001947"/>
    </source>
</evidence>
<dbReference type="NCBIfam" id="TIGR01163">
    <property type="entry name" value="rpe"/>
    <property type="match status" value="1"/>
</dbReference>
<evidence type="ECO:0000256" key="6">
    <source>
        <dbReference type="ARBA" id="ARBA00009541"/>
    </source>
</evidence>
<dbReference type="EC" id="5.1.3.1" evidence="7"/>
<protein>
    <recommendedName>
        <fullName evidence="7">ribulose-phosphate 3-epimerase</fullName>
        <ecNumber evidence="7">5.1.3.1</ecNumber>
    </recommendedName>
</protein>
<comment type="cofactor">
    <cofactor evidence="4">
        <name>Zn(2+)</name>
        <dbReference type="ChEBI" id="CHEBI:29105"/>
    </cofactor>
</comment>
<dbReference type="FunFam" id="3.20.20.70:FF:000004">
    <property type="entry name" value="Ribulose-phosphate 3-epimerase"/>
    <property type="match status" value="1"/>
</dbReference>
<dbReference type="NCBIfam" id="NF004076">
    <property type="entry name" value="PRK05581.1-4"/>
    <property type="match status" value="1"/>
</dbReference>
<sequence length="216" mass="22548">MNVEIAPSILAADFGALRDQVKLVEDAGAAIIHVDVMDGQFVPPLSMGPQVCEALRDMGLHLEVHLMVDRPETLQVESFAKAGAGTIIIHAEATPAVDYALELIRSHGCHAGLAVNPATPLAIYEEVQPDVALCMSVNPGWGGQSFIASSIEKITRLRAIVGDDVIIEVDGGVDAKTAGLCVAAGATRLVAGSAIFGQDDPARAFNDILDAATSRN</sequence>
<dbReference type="AlphaFoldDB" id="A0A6J5ZID0"/>
<comment type="cofactor">
    <cofactor evidence="2">
        <name>Mn(2+)</name>
        <dbReference type="ChEBI" id="CHEBI:29035"/>
    </cofactor>
</comment>
<dbReference type="Pfam" id="PF00834">
    <property type="entry name" value="Ribul_P_3_epim"/>
    <property type="match status" value="1"/>
</dbReference>
<comment type="cofactor">
    <cofactor evidence="3">
        <name>Co(2+)</name>
        <dbReference type="ChEBI" id="CHEBI:48828"/>
    </cofactor>
</comment>
<evidence type="ECO:0000256" key="8">
    <source>
        <dbReference type="ARBA" id="ARBA00022723"/>
    </source>
</evidence>
<accession>A0A6J5ZID0</accession>
<dbReference type="InterPro" id="IPR011060">
    <property type="entry name" value="RibuloseP-bd_barrel"/>
</dbReference>
<dbReference type="GO" id="GO:0004750">
    <property type="term" value="F:D-ribulose-phosphate 3-epimerase activity"/>
    <property type="evidence" value="ECO:0007669"/>
    <property type="project" value="UniProtKB-EC"/>
</dbReference>
<dbReference type="InterPro" id="IPR026019">
    <property type="entry name" value="Ribul_P_3_epim"/>
</dbReference>
<reference evidence="10" key="1">
    <citation type="submission" date="2020-05" db="EMBL/GenBank/DDBJ databases">
        <authorList>
            <person name="Chiriac C."/>
            <person name="Salcher M."/>
            <person name="Ghai R."/>
            <person name="Kavagutti S V."/>
        </authorList>
    </citation>
    <scope>NUCLEOTIDE SEQUENCE</scope>
</reference>
<dbReference type="PIRSF" id="PIRSF001461">
    <property type="entry name" value="RPE"/>
    <property type="match status" value="1"/>
</dbReference>
<evidence type="ECO:0000256" key="5">
    <source>
        <dbReference type="ARBA" id="ARBA00001954"/>
    </source>
</evidence>
<dbReference type="InterPro" id="IPR000056">
    <property type="entry name" value="Ribul_P_3_epim-like"/>
</dbReference>
<dbReference type="SUPFAM" id="SSF51366">
    <property type="entry name" value="Ribulose-phoshate binding barrel"/>
    <property type="match status" value="1"/>
</dbReference>
<evidence type="ECO:0000313" key="11">
    <source>
        <dbReference type="EMBL" id="CAB5036228.1"/>
    </source>
</evidence>
<organism evidence="10">
    <name type="scientific">freshwater metagenome</name>
    <dbReference type="NCBI Taxonomy" id="449393"/>
    <lineage>
        <taxon>unclassified sequences</taxon>
        <taxon>metagenomes</taxon>
        <taxon>ecological metagenomes</taxon>
    </lineage>
</organism>
<gene>
    <name evidence="10" type="ORF">UFOPK3522_00455</name>
    <name evidence="11" type="ORF">UFOPK4175_00905</name>
</gene>
<comment type="similarity">
    <text evidence="6">Belongs to the ribulose-phosphate 3-epimerase family.</text>
</comment>
<dbReference type="EMBL" id="CAESAO010000024">
    <property type="protein sequence ID" value="CAB4339423.1"/>
    <property type="molecule type" value="Genomic_DNA"/>
</dbReference>
<evidence type="ECO:0000256" key="9">
    <source>
        <dbReference type="ARBA" id="ARBA00023235"/>
    </source>
</evidence>
<dbReference type="GO" id="GO:0005737">
    <property type="term" value="C:cytoplasm"/>
    <property type="evidence" value="ECO:0007669"/>
    <property type="project" value="UniProtKB-ARBA"/>
</dbReference>
<keyword evidence="8" id="KW-0479">Metal-binding</keyword>
<dbReference type="GO" id="GO:0046872">
    <property type="term" value="F:metal ion binding"/>
    <property type="evidence" value="ECO:0007669"/>
    <property type="project" value="UniProtKB-KW"/>
</dbReference>
<dbReference type="Gene3D" id="3.20.20.70">
    <property type="entry name" value="Aldolase class I"/>
    <property type="match status" value="1"/>
</dbReference>
<proteinExistence type="inferred from homology"/>
<dbReference type="HAMAP" id="MF_02227">
    <property type="entry name" value="RPE"/>
    <property type="match status" value="1"/>
</dbReference>
<dbReference type="CDD" id="cd00429">
    <property type="entry name" value="RPE"/>
    <property type="match status" value="1"/>
</dbReference>
<keyword evidence="9" id="KW-0413">Isomerase</keyword>
<dbReference type="PANTHER" id="PTHR11749">
    <property type="entry name" value="RIBULOSE-5-PHOSPHATE-3-EPIMERASE"/>
    <property type="match status" value="1"/>
</dbReference>
<evidence type="ECO:0000256" key="3">
    <source>
        <dbReference type="ARBA" id="ARBA00001941"/>
    </source>
</evidence>
<comment type="cofactor">
    <cofactor evidence="5">
        <name>Fe(2+)</name>
        <dbReference type="ChEBI" id="CHEBI:29033"/>
    </cofactor>
</comment>
<dbReference type="InterPro" id="IPR013785">
    <property type="entry name" value="Aldolase_TIM"/>
</dbReference>
<name>A0A6J5ZID0_9ZZZZ</name>
<evidence type="ECO:0000256" key="1">
    <source>
        <dbReference type="ARBA" id="ARBA00001782"/>
    </source>
</evidence>
<evidence type="ECO:0000256" key="7">
    <source>
        <dbReference type="ARBA" id="ARBA00013188"/>
    </source>
</evidence>
<dbReference type="GO" id="GO:0005975">
    <property type="term" value="P:carbohydrate metabolic process"/>
    <property type="evidence" value="ECO:0007669"/>
    <property type="project" value="InterPro"/>
</dbReference>